<comment type="caution">
    <text evidence="1">The sequence shown here is derived from an EMBL/GenBank/DDBJ whole genome shotgun (WGS) entry which is preliminary data.</text>
</comment>
<dbReference type="EMBL" id="BGPR01002894">
    <property type="protein sequence ID" value="GBM80600.1"/>
    <property type="molecule type" value="Genomic_DNA"/>
</dbReference>
<dbReference type="PANTHER" id="PTHR47326:SF1">
    <property type="entry name" value="HTH PSQ-TYPE DOMAIN-CONTAINING PROTEIN"/>
    <property type="match status" value="1"/>
</dbReference>
<accession>A0A4Y2ISC9</accession>
<keyword evidence="2" id="KW-1185">Reference proteome</keyword>
<dbReference type="Proteomes" id="UP000499080">
    <property type="component" value="Unassembled WGS sequence"/>
</dbReference>
<evidence type="ECO:0008006" key="3">
    <source>
        <dbReference type="Google" id="ProtNLM"/>
    </source>
</evidence>
<sequence length="93" mass="10822">MTYPRRWIGPTVPIVWPPSSPDVNPCDFFLWGHLKLLVYMTPVGTPEDLKARIVVVAADIKSIPGIFERVRESFSRRCRLCNDVRDRHFQQLL</sequence>
<dbReference type="Gene3D" id="3.30.420.10">
    <property type="entry name" value="Ribonuclease H-like superfamily/Ribonuclease H"/>
    <property type="match status" value="1"/>
</dbReference>
<name>A0A4Y2ISC9_ARAVE</name>
<gene>
    <name evidence="1" type="ORF">AVEN_151507_1</name>
</gene>
<evidence type="ECO:0000313" key="1">
    <source>
        <dbReference type="EMBL" id="GBM80600.1"/>
    </source>
</evidence>
<protein>
    <recommendedName>
        <fullName evidence="3">Tc1-like transposase DDE domain-containing protein</fullName>
    </recommendedName>
</protein>
<organism evidence="1 2">
    <name type="scientific">Araneus ventricosus</name>
    <name type="common">Orbweaver spider</name>
    <name type="synonym">Epeira ventricosa</name>
    <dbReference type="NCBI Taxonomy" id="182803"/>
    <lineage>
        <taxon>Eukaryota</taxon>
        <taxon>Metazoa</taxon>
        <taxon>Ecdysozoa</taxon>
        <taxon>Arthropoda</taxon>
        <taxon>Chelicerata</taxon>
        <taxon>Arachnida</taxon>
        <taxon>Araneae</taxon>
        <taxon>Araneomorphae</taxon>
        <taxon>Entelegynae</taxon>
        <taxon>Araneoidea</taxon>
        <taxon>Araneidae</taxon>
        <taxon>Araneus</taxon>
    </lineage>
</organism>
<dbReference type="OrthoDB" id="6622349at2759"/>
<reference evidence="1 2" key="1">
    <citation type="journal article" date="2019" name="Sci. Rep.">
        <title>Orb-weaving spider Araneus ventricosus genome elucidates the spidroin gene catalogue.</title>
        <authorList>
            <person name="Kono N."/>
            <person name="Nakamura H."/>
            <person name="Ohtoshi R."/>
            <person name="Moran D.A.P."/>
            <person name="Shinohara A."/>
            <person name="Yoshida Y."/>
            <person name="Fujiwara M."/>
            <person name="Mori M."/>
            <person name="Tomita M."/>
            <person name="Arakawa K."/>
        </authorList>
    </citation>
    <scope>NUCLEOTIDE SEQUENCE [LARGE SCALE GENOMIC DNA]</scope>
</reference>
<evidence type="ECO:0000313" key="2">
    <source>
        <dbReference type="Proteomes" id="UP000499080"/>
    </source>
</evidence>
<dbReference type="InterPro" id="IPR036397">
    <property type="entry name" value="RNaseH_sf"/>
</dbReference>
<dbReference type="GO" id="GO:0003676">
    <property type="term" value="F:nucleic acid binding"/>
    <property type="evidence" value="ECO:0007669"/>
    <property type="project" value="InterPro"/>
</dbReference>
<dbReference type="PANTHER" id="PTHR47326">
    <property type="entry name" value="TRANSPOSABLE ELEMENT TC3 TRANSPOSASE-LIKE PROTEIN"/>
    <property type="match status" value="1"/>
</dbReference>
<dbReference type="AlphaFoldDB" id="A0A4Y2ISC9"/>
<proteinExistence type="predicted"/>